<comment type="caution">
    <text evidence="17">The sequence shown here is derived from an EMBL/GenBank/DDBJ whole genome shotgun (WGS) entry which is preliminary data.</text>
</comment>
<dbReference type="GO" id="GO:0005524">
    <property type="term" value="F:ATP binding"/>
    <property type="evidence" value="ECO:0007669"/>
    <property type="project" value="UniProtKB-UniRule"/>
</dbReference>
<keyword evidence="4" id="KW-0808">Transferase</keyword>
<dbReference type="SMART" id="SM00220">
    <property type="entry name" value="S_TKc"/>
    <property type="match status" value="1"/>
</dbReference>
<feature type="domain" description="Protein kinase" evidence="16">
    <location>
        <begin position="215"/>
        <end position="489"/>
    </location>
</feature>
<evidence type="ECO:0000256" key="15">
    <source>
        <dbReference type="SAM" id="Phobius"/>
    </source>
</evidence>
<dbReference type="PROSITE" id="PS00107">
    <property type="entry name" value="PROTEIN_KINASE_ATP"/>
    <property type="match status" value="1"/>
</dbReference>
<gene>
    <name evidence="17" type="ORF">MHI_LOCUS410365</name>
</gene>
<evidence type="ECO:0000256" key="8">
    <source>
        <dbReference type="ARBA" id="ARBA00022840"/>
    </source>
</evidence>
<dbReference type="InterPro" id="IPR011009">
    <property type="entry name" value="Kinase-like_dom_sf"/>
</dbReference>
<feature type="transmembrane region" description="Helical" evidence="15">
    <location>
        <begin position="648"/>
        <end position="674"/>
    </location>
</feature>
<feature type="region of interest" description="Disordered" evidence="14">
    <location>
        <begin position="163"/>
        <end position="191"/>
    </location>
</feature>
<keyword evidence="18" id="KW-1185">Reference proteome</keyword>
<dbReference type="Pfam" id="PF00069">
    <property type="entry name" value="Pkinase"/>
    <property type="match status" value="1"/>
</dbReference>
<evidence type="ECO:0000256" key="5">
    <source>
        <dbReference type="ARBA" id="ARBA00022723"/>
    </source>
</evidence>
<comment type="similarity">
    <text evidence="12">Belongs to the protein kinase superfamily. Ser/Thr protein kinase family. GCN2 subfamily.</text>
</comment>
<evidence type="ECO:0000256" key="3">
    <source>
        <dbReference type="ARBA" id="ARBA00011903"/>
    </source>
</evidence>
<dbReference type="InterPro" id="IPR017441">
    <property type="entry name" value="Protein_kinase_ATP_BS"/>
</dbReference>
<keyword evidence="15" id="KW-0812">Transmembrane</keyword>
<reference evidence="17" key="1">
    <citation type="submission" date="2020-07" db="EMBL/GenBank/DDBJ databases">
        <authorList>
            <person name="Nazaruddin N."/>
        </authorList>
    </citation>
    <scope>NUCLEOTIDE SEQUENCE</scope>
</reference>
<evidence type="ECO:0000259" key="16">
    <source>
        <dbReference type="PROSITE" id="PS50011"/>
    </source>
</evidence>
<feature type="transmembrane region" description="Helical" evidence="15">
    <location>
        <begin position="806"/>
        <end position="832"/>
    </location>
</feature>
<feature type="transmembrane region" description="Helical" evidence="15">
    <location>
        <begin position="611"/>
        <end position="628"/>
    </location>
</feature>
<evidence type="ECO:0000256" key="10">
    <source>
        <dbReference type="ARBA" id="ARBA00023137"/>
    </source>
</evidence>
<dbReference type="Proteomes" id="UP000752696">
    <property type="component" value="Unassembled WGS sequence"/>
</dbReference>
<proteinExistence type="inferred from homology"/>
<protein>
    <recommendedName>
        <fullName evidence="3">non-specific protein-tyrosine kinase</fullName>
        <ecNumber evidence="3">2.7.10.2</ecNumber>
    </recommendedName>
</protein>
<feature type="binding site" evidence="13">
    <location>
        <position position="245"/>
    </location>
    <ligand>
        <name>ATP</name>
        <dbReference type="ChEBI" id="CHEBI:30616"/>
    </ligand>
</feature>
<feature type="transmembrane region" description="Helical" evidence="15">
    <location>
        <begin position="749"/>
        <end position="768"/>
    </location>
</feature>
<comment type="similarity">
    <text evidence="2">Belongs to the bile acid:sodium symporter (BASS) (TC 2.A.28) family.</text>
</comment>
<dbReference type="SUPFAM" id="SSF56112">
    <property type="entry name" value="Protein kinase-like (PK-like)"/>
    <property type="match status" value="1"/>
</dbReference>
<dbReference type="Gene3D" id="3.30.200.20">
    <property type="entry name" value="Phosphorylase Kinase, domain 1"/>
    <property type="match status" value="1"/>
</dbReference>
<dbReference type="GO" id="GO:0004715">
    <property type="term" value="F:non-membrane spanning protein tyrosine kinase activity"/>
    <property type="evidence" value="ECO:0007669"/>
    <property type="project" value="UniProtKB-EC"/>
</dbReference>
<evidence type="ECO:0000256" key="14">
    <source>
        <dbReference type="SAM" id="MobiDB-lite"/>
    </source>
</evidence>
<evidence type="ECO:0000256" key="7">
    <source>
        <dbReference type="ARBA" id="ARBA00022777"/>
    </source>
</evidence>
<dbReference type="PROSITE" id="PS50011">
    <property type="entry name" value="PROTEIN_KINASE_DOM"/>
    <property type="match status" value="1"/>
</dbReference>
<keyword evidence="6 13" id="KW-0547">Nucleotide-binding</keyword>
<dbReference type="Gene3D" id="1.20.1530.20">
    <property type="match status" value="1"/>
</dbReference>
<evidence type="ECO:0000256" key="1">
    <source>
        <dbReference type="ARBA" id="ARBA00004123"/>
    </source>
</evidence>
<dbReference type="Gene3D" id="1.10.510.10">
    <property type="entry name" value="Transferase(Phosphotransferase) domain 1"/>
    <property type="match status" value="1"/>
</dbReference>
<dbReference type="Pfam" id="PF13593">
    <property type="entry name" value="SBF_like"/>
    <property type="match status" value="1"/>
</dbReference>
<comment type="subcellular location">
    <subcellularLocation>
        <location evidence="1">Nucleus</location>
    </subcellularLocation>
</comment>
<evidence type="ECO:0000256" key="2">
    <source>
        <dbReference type="ARBA" id="ARBA00006528"/>
    </source>
</evidence>
<dbReference type="InterPro" id="IPR050339">
    <property type="entry name" value="CC_SR_Kinase"/>
</dbReference>
<name>A0A6V7H7L5_9HYME</name>
<evidence type="ECO:0000313" key="18">
    <source>
        <dbReference type="Proteomes" id="UP000752696"/>
    </source>
</evidence>
<keyword evidence="15" id="KW-0472">Membrane</keyword>
<keyword evidence="9" id="KW-0460">Magnesium</keyword>
<dbReference type="GO" id="GO:0005634">
    <property type="term" value="C:nucleus"/>
    <property type="evidence" value="ECO:0007669"/>
    <property type="project" value="UniProtKB-SubCell"/>
</dbReference>
<evidence type="ECO:0000313" key="17">
    <source>
        <dbReference type="EMBL" id="CAD1473745.1"/>
    </source>
</evidence>
<feature type="non-terminal residue" evidence="17">
    <location>
        <position position="892"/>
    </location>
</feature>
<dbReference type="PANTHER" id="PTHR11042:SF185">
    <property type="entry name" value="WEE1-LIKE PROTEIN KINASE"/>
    <property type="match status" value="1"/>
</dbReference>
<sequence length="892" mass="99478">MEVAQKLHSGACDIQDEELNISCHTNSSGCDVEDILDSSTEDLGCSPPLQPRKLFSNTMNCSDNESASRIRIPPRENMCSQKISMACSPPYKRVRALRLFDSPATPKTLMEKSAMHTPFPTKCSRLFSLDKSRSCNYQNKSDKPAANVNPFMPNGIMLTARKRTRSKRSLNGSPDIQIPKFDLGDSEEDSDNEIEQATKRVALQDSNISRYHQEFHELGLIGTGEFGSVYKCINRLDGCTYAVKKSIKPVAGSINEKNALNEVYAHAVLGKHQHVVRYYSAWAEDNHMIIQNEYCNGGSLADAILNLEKEKKHFTEIEIRQLLLHVAEGLRYIHSMQLVHMDIKPGNIFISKEKRLLAVNYDSADDGFDEEETVEEEITYKIGDLGHVTSVNNPQVEEGDCRYLPTEILREDFSHLSKADIFAFGLTIYEAGGGGPLPKNGSEWHDIRNGKLKELPHYSRDLNELLKLMIHPNPEMRPSAVCLIQHRVLCPFGNKTKAQLRRELNAEKLKNEILSKQLQEAAKCLKTIAPNVAAINNTMNAGGYELRPTPTRTLSRAVGKKVNRSNNYTQSNVQPKKRQNELLYRYGYFLSMLLCMILASIKPQFGKTNGVLNGNIIIRYFAVPLTYLEAGLLCNPKTLYLTLFNGSLLVFTMTFIYILMPFLMRLGVCLLTYANVNVWLLKGMEVLYCMPPPFNTSFVLCRLAQADLSTSIVITLVSHFGGLFISPILLYFVLGASTPPLVGVNVKETIYSTIIPLIIGVMIQIVLLKYDISVKIKSPWFSQGLLLATAYHWFCDAVLVDASSLQATDVLLCILIACVGQLFVSCLCWILCSQWLPRNILLAALFTSTHKSVGLGSWVLRGAYHGSAHGPAVNLPLSVLPVAQLLLGSLLA</sequence>
<keyword evidence="11" id="KW-0539">Nucleus</keyword>
<dbReference type="FunFam" id="1.10.510.10:FF:000217">
    <property type="entry name" value="Wee1-like protein kinase"/>
    <property type="match status" value="1"/>
</dbReference>
<dbReference type="EC" id="2.7.10.2" evidence="3"/>
<keyword evidence="8 13" id="KW-0067">ATP-binding</keyword>
<dbReference type="GO" id="GO:0046872">
    <property type="term" value="F:metal ion binding"/>
    <property type="evidence" value="ECO:0007669"/>
    <property type="project" value="UniProtKB-KW"/>
</dbReference>
<organism evidence="17 18">
    <name type="scientific">Heterotrigona itama</name>
    <dbReference type="NCBI Taxonomy" id="395501"/>
    <lineage>
        <taxon>Eukaryota</taxon>
        <taxon>Metazoa</taxon>
        <taxon>Ecdysozoa</taxon>
        <taxon>Arthropoda</taxon>
        <taxon>Hexapoda</taxon>
        <taxon>Insecta</taxon>
        <taxon>Pterygota</taxon>
        <taxon>Neoptera</taxon>
        <taxon>Endopterygota</taxon>
        <taxon>Hymenoptera</taxon>
        <taxon>Apocrita</taxon>
        <taxon>Aculeata</taxon>
        <taxon>Apoidea</taxon>
        <taxon>Anthophila</taxon>
        <taxon>Apidae</taxon>
        <taxon>Heterotrigona</taxon>
    </lineage>
</organism>
<dbReference type="FunFam" id="3.30.200.20:FF:000115">
    <property type="entry name" value="Wee1-like kinase 2"/>
    <property type="match status" value="1"/>
</dbReference>
<keyword evidence="10" id="KW-0829">Tyrosine-protein kinase</keyword>
<dbReference type="InterPro" id="IPR038770">
    <property type="entry name" value="Na+/solute_symporter_sf"/>
</dbReference>
<evidence type="ECO:0000256" key="6">
    <source>
        <dbReference type="ARBA" id="ARBA00022741"/>
    </source>
</evidence>
<dbReference type="PROSITE" id="PS00108">
    <property type="entry name" value="PROTEIN_KINASE_ST"/>
    <property type="match status" value="1"/>
</dbReference>
<dbReference type="EMBL" id="CAJDYZ010006842">
    <property type="protein sequence ID" value="CAD1473745.1"/>
    <property type="molecule type" value="Genomic_DNA"/>
</dbReference>
<keyword evidence="5" id="KW-0479">Metal-binding</keyword>
<dbReference type="InterPro" id="IPR016833">
    <property type="entry name" value="Put_Na-Bile_cotransptr"/>
</dbReference>
<keyword evidence="15" id="KW-1133">Transmembrane helix</keyword>
<evidence type="ECO:0000256" key="12">
    <source>
        <dbReference type="ARBA" id="ARBA00037982"/>
    </source>
</evidence>
<dbReference type="AlphaFoldDB" id="A0A6V7H7L5"/>
<dbReference type="InterPro" id="IPR000719">
    <property type="entry name" value="Prot_kinase_dom"/>
</dbReference>
<evidence type="ECO:0000256" key="13">
    <source>
        <dbReference type="PROSITE-ProRule" id="PRU10141"/>
    </source>
</evidence>
<accession>A0A6V7H7L5</accession>
<dbReference type="PANTHER" id="PTHR11042">
    <property type="entry name" value="EUKARYOTIC TRANSLATION INITIATION FACTOR 2-ALPHA KINASE EIF2-ALPHA KINASE -RELATED"/>
    <property type="match status" value="1"/>
</dbReference>
<feature type="transmembrane region" description="Helical" evidence="15">
    <location>
        <begin position="712"/>
        <end position="734"/>
    </location>
</feature>
<evidence type="ECO:0000256" key="9">
    <source>
        <dbReference type="ARBA" id="ARBA00022842"/>
    </source>
</evidence>
<dbReference type="OrthoDB" id="5337378at2759"/>
<dbReference type="GO" id="GO:0005737">
    <property type="term" value="C:cytoplasm"/>
    <property type="evidence" value="ECO:0007669"/>
    <property type="project" value="TreeGrafter"/>
</dbReference>
<feature type="transmembrane region" description="Helical" evidence="15">
    <location>
        <begin position="582"/>
        <end position="599"/>
    </location>
</feature>
<evidence type="ECO:0000256" key="4">
    <source>
        <dbReference type="ARBA" id="ARBA00022679"/>
    </source>
</evidence>
<keyword evidence="7" id="KW-0418">Kinase</keyword>
<evidence type="ECO:0000256" key="11">
    <source>
        <dbReference type="ARBA" id="ARBA00023242"/>
    </source>
</evidence>
<feature type="transmembrane region" description="Helical" evidence="15">
    <location>
        <begin position="780"/>
        <end position="800"/>
    </location>
</feature>
<dbReference type="InterPro" id="IPR008271">
    <property type="entry name" value="Ser/Thr_kinase_AS"/>
</dbReference>